<proteinExistence type="predicted"/>
<keyword evidence="2" id="KW-1133">Transmembrane helix</keyword>
<protein>
    <submittedName>
        <fullName evidence="3">Uncharacterized protein</fullName>
    </submittedName>
</protein>
<dbReference type="Proteomes" id="UP001220670">
    <property type="component" value="Unassembled WGS sequence"/>
</dbReference>
<gene>
    <name evidence="3" type="ORF">PO250_00790</name>
</gene>
<keyword evidence="2" id="KW-0472">Membrane</keyword>
<organism evidence="3 4">
    <name type="scientific">Limosilactobacillus mucosae</name>
    <name type="common">Lactobacillus mucosae</name>
    <dbReference type="NCBI Taxonomy" id="97478"/>
    <lineage>
        <taxon>Bacteria</taxon>
        <taxon>Bacillati</taxon>
        <taxon>Bacillota</taxon>
        <taxon>Bacilli</taxon>
        <taxon>Lactobacillales</taxon>
        <taxon>Lactobacillaceae</taxon>
        <taxon>Limosilactobacillus</taxon>
    </lineage>
</organism>
<evidence type="ECO:0000256" key="1">
    <source>
        <dbReference type="SAM" id="MobiDB-lite"/>
    </source>
</evidence>
<feature type="region of interest" description="Disordered" evidence="1">
    <location>
        <begin position="1"/>
        <end position="64"/>
    </location>
</feature>
<feature type="transmembrane region" description="Helical" evidence="2">
    <location>
        <begin position="86"/>
        <end position="107"/>
    </location>
</feature>
<keyword evidence="2" id="KW-0812">Transmembrane</keyword>
<evidence type="ECO:0000313" key="4">
    <source>
        <dbReference type="Proteomes" id="UP001220670"/>
    </source>
</evidence>
<reference evidence="3" key="1">
    <citation type="submission" date="2023-01" db="EMBL/GenBank/DDBJ databases">
        <title>Genome analysis of 13 Lactobacillus isolated from gut of wild boar.</title>
        <authorList>
            <person name="Papp P."/>
            <person name="Libisch B."/>
            <person name="Nagy T."/>
            <person name="Olasz F."/>
        </authorList>
    </citation>
    <scope>NUCLEOTIDE SEQUENCE</scope>
    <source>
        <strain evidence="3">F146</strain>
    </source>
</reference>
<dbReference type="AlphaFoldDB" id="A0AAJ1HT92"/>
<sequence>MNNQQIDPEKMTRQQYREWQKRQASKNNRPVSGNEGPVNDTDNLNDGFEDVGPSTEAEPMMPRQAVKQAQAQELEERKTAQLKRRLNWAILGLSLAIIVVYLILFFVG</sequence>
<dbReference type="EMBL" id="JAQONE010000002">
    <property type="protein sequence ID" value="MDC2828891.1"/>
    <property type="molecule type" value="Genomic_DNA"/>
</dbReference>
<name>A0AAJ1HT92_LIMMU</name>
<dbReference type="RefSeq" id="WP_272208293.1">
    <property type="nucleotide sequence ID" value="NZ_JAQOMV010000035.1"/>
</dbReference>
<feature type="compositionally biased region" description="Basic and acidic residues" evidence="1">
    <location>
        <begin position="7"/>
        <end position="21"/>
    </location>
</feature>
<comment type="caution">
    <text evidence="3">The sequence shown here is derived from an EMBL/GenBank/DDBJ whole genome shotgun (WGS) entry which is preliminary data.</text>
</comment>
<evidence type="ECO:0000313" key="3">
    <source>
        <dbReference type="EMBL" id="MDC2828891.1"/>
    </source>
</evidence>
<accession>A0AAJ1HT92</accession>
<evidence type="ECO:0000256" key="2">
    <source>
        <dbReference type="SAM" id="Phobius"/>
    </source>
</evidence>